<organism evidence="2 3">
    <name type="scientific">Trichobilharzia regenti</name>
    <name type="common">Nasal bird schistosome</name>
    <dbReference type="NCBI Taxonomy" id="157069"/>
    <lineage>
        <taxon>Eukaryota</taxon>
        <taxon>Metazoa</taxon>
        <taxon>Spiralia</taxon>
        <taxon>Lophotrochozoa</taxon>
        <taxon>Platyhelminthes</taxon>
        <taxon>Trematoda</taxon>
        <taxon>Digenea</taxon>
        <taxon>Strigeidida</taxon>
        <taxon>Schistosomatoidea</taxon>
        <taxon>Schistosomatidae</taxon>
        <taxon>Trichobilharzia</taxon>
    </lineage>
</organism>
<feature type="domain" description="Peptidase S8 pro-domain" evidence="1">
    <location>
        <begin position="36"/>
        <end position="88"/>
    </location>
</feature>
<dbReference type="AlphaFoldDB" id="A0AA85JWR4"/>
<evidence type="ECO:0000313" key="2">
    <source>
        <dbReference type="Proteomes" id="UP000050795"/>
    </source>
</evidence>
<dbReference type="InterPro" id="IPR038466">
    <property type="entry name" value="S8_pro-domain_sf"/>
</dbReference>
<accession>A0AA85JWR4</accession>
<evidence type="ECO:0000313" key="3">
    <source>
        <dbReference type="WBParaSite" id="TREG1_55840.1"/>
    </source>
</evidence>
<dbReference type="Proteomes" id="UP000050795">
    <property type="component" value="Unassembled WGS sequence"/>
</dbReference>
<keyword evidence="2" id="KW-1185">Reference proteome</keyword>
<proteinExistence type="predicted"/>
<sequence length="103" mass="11745">MNCESFLYILLIMSSCNIVMNKLHCRQDSCEAPVVEYVVRVDGTFSDAKAVARLHGLELIDKMIGFEGIYIMHLKQIGSKKRRRRSPRDISGPGVWVFTGLHF</sequence>
<reference evidence="2" key="1">
    <citation type="submission" date="2022-06" db="EMBL/GenBank/DDBJ databases">
        <authorList>
            <person name="Berger JAMES D."/>
            <person name="Berger JAMES D."/>
        </authorList>
    </citation>
    <scope>NUCLEOTIDE SEQUENCE [LARGE SCALE GENOMIC DNA]</scope>
</reference>
<dbReference type="Gene3D" id="3.30.70.850">
    <property type="entry name" value="Peptidase S8, pro-domain"/>
    <property type="match status" value="1"/>
</dbReference>
<dbReference type="InterPro" id="IPR032815">
    <property type="entry name" value="S8_pro-domain"/>
</dbReference>
<name>A0AA85JWR4_TRIRE</name>
<protein>
    <recommendedName>
        <fullName evidence="1">Peptidase S8 pro-domain domain-containing protein</fullName>
    </recommendedName>
</protein>
<evidence type="ECO:0000259" key="1">
    <source>
        <dbReference type="Pfam" id="PF16470"/>
    </source>
</evidence>
<dbReference type="WBParaSite" id="TREG1_55840.1">
    <property type="protein sequence ID" value="TREG1_55840.1"/>
    <property type="gene ID" value="TREG1_55840"/>
</dbReference>
<reference evidence="3" key="2">
    <citation type="submission" date="2023-11" db="UniProtKB">
        <authorList>
            <consortium name="WormBaseParasite"/>
        </authorList>
    </citation>
    <scope>IDENTIFICATION</scope>
</reference>
<dbReference type="Pfam" id="PF16470">
    <property type="entry name" value="S8_pro-domain"/>
    <property type="match status" value="1"/>
</dbReference>